<dbReference type="EMBL" id="JBFARM010000001">
    <property type="protein sequence ID" value="MEV4284186.1"/>
    <property type="molecule type" value="Genomic_DNA"/>
</dbReference>
<dbReference type="InterPro" id="IPR021851">
    <property type="entry name" value="DUF3455"/>
</dbReference>
<dbReference type="RefSeq" id="WP_364444443.1">
    <property type="nucleotide sequence ID" value="NZ_JBFARM010000001.1"/>
</dbReference>
<gene>
    <name evidence="2" type="ORF">AB0K40_01640</name>
</gene>
<evidence type="ECO:0000313" key="3">
    <source>
        <dbReference type="Proteomes" id="UP001552427"/>
    </source>
</evidence>
<evidence type="ECO:0000313" key="2">
    <source>
        <dbReference type="EMBL" id="MEV4284186.1"/>
    </source>
</evidence>
<keyword evidence="1" id="KW-0732">Signal</keyword>
<keyword evidence="3" id="KW-1185">Reference proteome</keyword>
<dbReference type="Proteomes" id="UP001552427">
    <property type="component" value="Unassembled WGS sequence"/>
</dbReference>
<organism evidence="2 3">
    <name type="scientific">Nonomuraea bangladeshensis</name>
    <dbReference type="NCBI Taxonomy" id="404385"/>
    <lineage>
        <taxon>Bacteria</taxon>
        <taxon>Bacillati</taxon>
        <taxon>Actinomycetota</taxon>
        <taxon>Actinomycetes</taxon>
        <taxon>Streptosporangiales</taxon>
        <taxon>Streptosporangiaceae</taxon>
        <taxon>Nonomuraea</taxon>
    </lineage>
</organism>
<sequence length="405" mass="41137">MSVRRSAVSCLMLAAALLAAPAPASADDGPVYLAAGLRGANEAGLPGDPDGQATVVLRISGDEIAFAARWERLDTPVDVRVATGGKGVPGEERLRLLTGPLPASVRGVTGTVRAAPDLVAALLADPAAFHAGVRDARGSVRGRLHRLSRPVDLNGVLNGPDQATLAAATTPQGRATWWLRPSGAALAYATSWSGAPTPVTGGLVAREGVTRPASVSLFAGALPQNVTGVSGVTPVPPEVLRRIAAAPARWDAVLRRPGPPVRARLGGGPVTHPRALTAPVLRGEQIYTCARQPSGAYAFAQLGVAATLRRGIEHTYVTPGSGPPQWVAPGGSAVRGSVVTRTPNGDGVIPELVLDAAQAGAADGLLARVAQILRVNTTGGTAPAGPCEPGTEARAPYGADYVFLS</sequence>
<protein>
    <submittedName>
        <fullName evidence="2">DUF3455 domain-containing protein</fullName>
    </submittedName>
</protein>
<proteinExistence type="predicted"/>
<name>A0ABV3GV72_9ACTN</name>
<feature type="signal peptide" evidence="1">
    <location>
        <begin position="1"/>
        <end position="26"/>
    </location>
</feature>
<accession>A0ABV3GV72</accession>
<comment type="caution">
    <text evidence="2">The sequence shown here is derived from an EMBL/GenBank/DDBJ whole genome shotgun (WGS) entry which is preliminary data.</text>
</comment>
<dbReference type="Pfam" id="PF11937">
    <property type="entry name" value="DUF3455"/>
    <property type="match status" value="1"/>
</dbReference>
<reference evidence="2 3" key="1">
    <citation type="submission" date="2024-06" db="EMBL/GenBank/DDBJ databases">
        <title>The Natural Products Discovery Center: Release of the First 8490 Sequenced Strains for Exploring Actinobacteria Biosynthetic Diversity.</title>
        <authorList>
            <person name="Kalkreuter E."/>
            <person name="Kautsar S.A."/>
            <person name="Yang D."/>
            <person name="Bader C.D."/>
            <person name="Teijaro C.N."/>
            <person name="Fluegel L."/>
            <person name="Davis C.M."/>
            <person name="Simpson J.R."/>
            <person name="Lauterbach L."/>
            <person name="Steele A.D."/>
            <person name="Gui C."/>
            <person name="Meng S."/>
            <person name="Li G."/>
            <person name="Viehrig K."/>
            <person name="Ye F."/>
            <person name="Su P."/>
            <person name="Kiefer A.F."/>
            <person name="Nichols A."/>
            <person name="Cepeda A.J."/>
            <person name="Yan W."/>
            <person name="Fan B."/>
            <person name="Jiang Y."/>
            <person name="Adhikari A."/>
            <person name="Zheng C.-J."/>
            <person name="Schuster L."/>
            <person name="Cowan T.M."/>
            <person name="Smanski M.J."/>
            <person name="Chevrette M.G."/>
            <person name="De Carvalho L.P.S."/>
            <person name="Shen B."/>
        </authorList>
    </citation>
    <scope>NUCLEOTIDE SEQUENCE [LARGE SCALE GENOMIC DNA]</scope>
    <source>
        <strain evidence="2 3">NPDC049574</strain>
    </source>
</reference>
<feature type="chain" id="PRO_5046514777" evidence="1">
    <location>
        <begin position="27"/>
        <end position="405"/>
    </location>
</feature>
<evidence type="ECO:0000256" key="1">
    <source>
        <dbReference type="SAM" id="SignalP"/>
    </source>
</evidence>